<reference evidence="2 3" key="1">
    <citation type="submission" date="2019-04" db="EMBL/GenBank/DDBJ databases">
        <title>Fungal friends and foes A comparative genomics study of 23 Aspergillus species from section Flavi.</title>
        <authorList>
            <consortium name="DOE Joint Genome Institute"/>
            <person name="Kjaerbolling I."/>
            <person name="Vesth T.C."/>
            <person name="Frisvad J.C."/>
            <person name="Nybo J.L."/>
            <person name="Theobald S."/>
            <person name="Kildgaard S."/>
            <person name="Petersen T.I."/>
            <person name="Kuo A."/>
            <person name="Sato A."/>
            <person name="Lyhne E.K."/>
            <person name="Kogle M.E."/>
            <person name="Wiebenga A."/>
            <person name="Kun R.S."/>
            <person name="Lubbers R.J."/>
            <person name="Makela M.R."/>
            <person name="Barry K."/>
            <person name="Chovatia M."/>
            <person name="Clum A."/>
            <person name="Daum C."/>
            <person name="Haridas S."/>
            <person name="He G."/>
            <person name="LaButti K."/>
            <person name="Lipzen A."/>
            <person name="Mondo S."/>
            <person name="Pangilinan J."/>
            <person name="Riley R."/>
            <person name="Salamov A."/>
            <person name="Simmons B.A."/>
            <person name="Magnuson J.K."/>
            <person name="Henrissat B."/>
            <person name="Mortensen U.H."/>
            <person name="Larsen T.O."/>
            <person name="De vries R.P."/>
            <person name="Grigoriev I.V."/>
            <person name="Machida M."/>
            <person name="Baker S.E."/>
            <person name="Andersen M.R."/>
        </authorList>
    </citation>
    <scope>NUCLEOTIDE SEQUENCE [LARGE SCALE GENOMIC DNA]</scope>
    <source>
        <strain evidence="2 3">CBS 117618</strain>
    </source>
</reference>
<dbReference type="VEuPathDB" id="FungiDB:BDV34DRAFT_219861"/>
<sequence length="175" mass="19206">MRITLGGLMDAEKAAVRGMDYLPTSSASTDSPEEVYKSLSYEGANISVSEETENLPDWLEYLETDIVLISGSLFSLWENIMPRPTSVTTRETASDRLDSANPLQSVSRPTAGYSPMKVCACFTYAPKNNESRALGPLGQSGCQLETLLMVSAFLSYDPADPVSKYRGLPISFRHY</sequence>
<dbReference type="AlphaFoldDB" id="A0A5N6E489"/>
<gene>
    <name evidence="2" type="ORF">BDV34DRAFT_219861</name>
</gene>
<name>A0A5N6E489_ASPPA</name>
<dbReference type="Proteomes" id="UP000326532">
    <property type="component" value="Unassembled WGS sequence"/>
</dbReference>
<proteinExistence type="predicted"/>
<accession>A0A5N6E489</accession>
<feature type="region of interest" description="Disordered" evidence="1">
    <location>
        <begin position="87"/>
        <end position="106"/>
    </location>
</feature>
<evidence type="ECO:0000256" key="1">
    <source>
        <dbReference type="SAM" id="MobiDB-lite"/>
    </source>
</evidence>
<protein>
    <submittedName>
        <fullName evidence="2">Uncharacterized protein</fullName>
    </submittedName>
</protein>
<keyword evidence="3" id="KW-1185">Reference proteome</keyword>
<evidence type="ECO:0000313" key="2">
    <source>
        <dbReference type="EMBL" id="KAB8211260.1"/>
    </source>
</evidence>
<evidence type="ECO:0000313" key="3">
    <source>
        <dbReference type="Proteomes" id="UP000326532"/>
    </source>
</evidence>
<dbReference type="EMBL" id="ML734939">
    <property type="protein sequence ID" value="KAB8211260.1"/>
    <property type="molecule type" value="Genomic_DNA"/>
</dbReference>
<organism evidence="2 3">
    <name type="scientific">Aspergillus parasiticus</name>
    <dbReference type="NCBI Taxonomy" id="5067"/>
    <lineage>
        <taxon>Eukaryota</taxon>
        <taxon>Fungi</taxon>
        <taxon>Dikarya</taxon>
        <taxon>Ascomycota</taxon>
        <taxon>Pezizomycotina</taxon>
        <taxon>Eurotiomycetes</taxon>
        <taxon>Eurotiomycetidae</taxon>
        <taxon>Eurotiales</taxon>
        <taxon>Aspergillaceae</taxon>
        <taxon>Aspergillus</taxon>
        <taxon>Aspergillus subgen. Circumdati</taxon>
    </lineage>
</organism>